<evidence type="ECO:0000313" key="5">
    <source>
        <dbReference type="EMBL" id="QCC50369.1"/>
    </source>
</evidence>
<evidence type="ECO:0000259" key="4">
    <source>
        <dbReference type="Pfam" id="PF04577"/>
    </source>
</evidence>
<name>A0A4D6H921_9EURY</name>
<dbReference type="InterPro" id="IPR049625">
    <property type="entry name" value="Glyco_transf_61_cat"/>
</dbReference>
<accession>A0A4D6H921</accession>
<keyword evidence="1" id="KW-0328">Glycosyltransferase</keyword>
<dbReference type="RefSeq" id="WP_049993816.1">
    <property type="nucleotide sequence ID" value="NZ_CP031310.1"/>
</dbReference>
<dbReference type="KEGG" id="hsn:DV733_03565"/>
<proteinExistence type="predicted"/>
<evidence type="ECO:0000313" key="6">
    <source>
        <dbReference type="Proteomes" id="UP000296706"/>
    </source>
</evidence>
<keyword evidence="3" id="KW-0325">Glycoprotein</keyword>
<dbReference type="GO" id="GO:0016757">
    <property type="term" value="F:glycosyltransferase activity"/>
    <property type="evidence" value="ECO:0007669"/>
    <property type="project" value="UniProtKB-KW"/>
</dbReference>
<dbReference type="AlphaFoldDB" id="A0A4D6H921"/>
<sequence>MTDPRERRSLRRWLGDVVGHTYRERGLLGLLARGPRFVRDDLLGERLRWWLLVHPLRGRLLDRGTLRSRASEAERLWDGAQQEPVTVEAPTGTEVPKPLAETTGTYDPERPFVAEVEDARVLGERGIGLVDDEVVLETTNASRMYLYFALENLYDAIEAGRSTRDAYRSYRAVVHGASSLELPDSIDGTPPETAAIMLPHWRSYYHWVIEYLPRLRMLERYETETGRRPTLLVPPEPKPWIRETLRLCGWGPDDCTEWIWPEARIERLVVPSHRNQFVSPHDSHFGDDFNPAPEDARWVAERMRSNVDGLDPGEGNLDAGAFSSRVYVSRRDTGTRRVADEAAVLDALEPLGFESYALSELSIPDQIRLFAHADAVVGPHGAGLVNLIHCEDAAVFEFFPDDHVQPYYFSLARQLGFEYDCAVYPSRDDETVVDPEDLRERVAAFLDRSGLIERS</sequence>
<dbReference type="OrthoDB" id="242816at2157"/>
<organism evidence="5 6">
    <name type="scientific">Halapricum salinum</name>
    <dbReference type="NCBI Taxonomy" id="1457250"/>
    <lineage>
        <taxon>Archaea</taxon>
        <taxon>Methanobacteriati</taxon>
        <taxon>Methanobacteriota</taxon>
        <taxon>Stenosarchaea group</taxon>
        <taxon>Halobacteria</taxon>
        <taxon>Halobacteriales</taxon>
        <taxon>Haloarculaceae</taxon>
        <taxon>Halapricum</taxon>
    </lineage>
</organism>
<dbReference type="InterPro" id="IPR007657">
    <property type="entry name" value="Glycosyltransferase_61"/>
</dbReference>
<dbReference type="STRING" id="1457250.GCA_000755225_03012"/>
<dbReference type="EMBL" id="CP031310">
    <property type="protein sequence ID" value="QCC50369.1"/>
    <property type="molecule type" value="Genomic_DNA"/>
</dbReference>
<feature type="domain" description="Glycosyltransferase 61 catalytic" evidence="4">
    <location>
        <begin position="204"/>
        <end position="393"/>
    </location>
</feature>
<keyword evidence="2 5" id="KW-0808">Transferase</keyword>
<evidence type="ECO:0000256" key="1">
    <source>
        <dbReference type="ARBA" id="ARBA00022676"/>
    </source>
</evidence>
<dbReference type="Proteomes" id="UP000296706">
    <property type="component" value="Chromosome"/>
</dbReference>
<keyword evidence="6" id="KW-1185">Reference proteome</keyword>
<dbReference type="PANTHER" id="PTHR20961">
    <property type="entry name" value="GLYCOSYLTRANSFERASE"/>
    <property type="match status" value="1"/>
</dbReference>
<gene>
    <name evidence="5" type="ORF">DV733_03565</name>
</gene>
<dbReference type="Pfam" id="PF04577">
    <property type="entry name" value="Glyco_transf_61"/>
    <property type="match status" value="1"/>
</dbReference>
<evidence type="ECO:0000256" key="3">
    <source>
        <dbReference type="ARBA" id="ARBA00023180"/>
    </source>
</evidence>
<evidence type="ECO:0000256" key="2">
    <source>
        <dbReference type="ARBA" id="ARBA00022679"/>
    </source>
</evidence>
<dbReference type="GeneID" id="39846912"/>
<protein>
    <submittedName>
        <fullName evidence="5">Glycosyltransferase family 61 protein</fullName>
    </submittedName>
</protein>
<reference evidence="5 6" key="1">
    <citation type="journal article" date="2019" name="Nat. Commun.">
        <title>A new type of DNA phosphorothioation-based antiviral system in archaea.</title>
        <authorList>
            <person name="Xiong L."/>
            <person name="Liu S."/>
            <person name="Chen S."/>
            <person name="Xiao Y."/>
            <person name="Zhu B."/>
            <person name="Gao Y."/>
            <person name="Zhang Y."/>
            <person name="Chen B."/>
            <person name="Luo J."/>
            <person name="Deng Z."/>
            <person name="Chen X."/>
            <person name="Wang L."/>
            <person name="Chen S."/>
        </authorList>
    </citation>
    <scope>NUCLEOTIDE SEQUENCE [LARGE SCALE GENOMIC DNA]</scope>
    <source>
        <strain evidence="5 6">CBA1105</strain>
    </source>
</reference>